<comment type="similarity">
    <text evidence="1 6">Belongs to the bacterial solute-binding protein 9 family.</text>
</comment>
<keyword evidence="9" id="KW-1185">Reference proteome</keyword>
<evidence type="ECO:0000313" key="9">
    <source>
        <dbReference type="Proteomes" id="UP001597337"/>
    </source>
</evidence>
<keyword evidence="4" id="KW-0732">Signal</keyword>
<feature type="compositionally biased region" description="Basic and acidic residues" evidence="7">
    <location>
        <begin position="114"/>
        <end position="140"/>
    </location>
</feature>
<dbReference type="Pfam" id="PF01297">
    <property type="entry name" value="ZnuA"/>
    <property type="match status" value="1"/>
</dbReference>
<dbReference type="PANTHER" id="PTHR42953">
    <property type="entry name" value="HIGH-AFFINITY ZINC UPTAKE SYSTEM PROTEIN ZNUA-RELATED"/>
    <property type="match status" value="1"/>
</dbReference>
<proteinExistence type="inferred from homology"/>
<name>A0ABW4Y2L6_9GAMM</name>
<accession>A0ABW4Y2L6</accession>
<dbReference type="EMBL" id="JBHUHX010000001">
    <property type="protein sequence ID" value="MFD2110362.1"/>
    <property type="molecule type" value="Genomic_DNA"/>
</dbReference>
<dbReference type="InterPro" id="IPR006127">
    <property type="entry name" value="ZnuA-like"/>
</dbReference>
<evidence type="ECO:0000256" key="7">
    <source>
        <dbReference type="SAM" id="MobiDB-lite"/>
    </source>
</evidence>
<dbReference type="PRINTS" id="PR00690">
    <property type="entry name" value="ADHESNFAMILY"/>
</dbReference>
<dbReference type="Proteomes" id="UP001597337">
    <property type="component" value="Unassembled WGS sequence"/>
</dbReference>
<evidence type="ECO:0000256" key="4">
    <source>
        <dbReference type="ARBA" id="ARBA00022729"/>
    </source>
</evidence>
<dbReference type="InterPro" id="IPR050492">
    <property type="entry name" value="Bact_metal-bind_prot9"/>
</dbReference>
<feature type="region of interest" description="Disordered" evidence="7">
    <location>
        <begin position="114"/>
        <end position="141"/>
    </location>
</feature>
<evidence type="ECO:0000256" key="2">
    <source>
        <dbReference type="ARBA" id="ARBA00015915"/>
    </source>
</evidence>
<evidence type="ECO:0000256" key="6">
    <source>
        <dbReference type="RuleBase" id="RU003512"/>
    </source>
</evidence>
<organism evidence="8 9">
    <name type="scientific">Thiorhodococcus fuscus</name>
    <dbReference type="NCBI Taxonomy" id="527200"/>
    <lineage>
        <taxon>Bacteria</taxon>
        <taxon>Pseudomonadati</taxon>
        <taxon>Pseudomonadota</taxon>
        <taxon>Gammaproteobacteria</taxon>
        <taxon>Chromatiales</taxon>
        <taxon>Chromatiaceae</taxon>
        <taxon>Thiorhodococcus</taxon>
    </lineage>
</organism>
<evidence type="ECO:0000256" key="5">
    <source>
        <dbReference type="ARBA" id="ARBA00022906"/>
    </source>
</evidence>
<dbReference type="InterPro" id="IPR006128">
    <property type="entry name" value="Lipoprotein_PsaA-like"/>
</dbReference>
<keyword evidence="3 6" id="KW-0813">Transport</keyword>
<keyword evidence="5" id="KW-0862">Zinc</keyword>
<comment type="caution">
    <text evidence="8">The sequence shown here is derived from an EMBL/GenBank/DDBJ whole genome shotgun (WGS) entry which is preliminary data.</text>
</comment>
<gene>
    <name evidence="8" type="ORF">ACFSJC_00730</name>
</gene>
<keyword evidence="5" id="KW-0864">Zinc transport</keyword>
<evidence type="ECO:0000256" key="1">
    <source>
        <dbReference type="ARBA" id="ARBA00011028"/>
    </source>
</evidence>
<reference evidence="9" key="1">
    <citation type="journal article" date="2019" name="Int. J. Syst. Evol. Microbiol.">
        <title>The Global Catalogue of Microorganisms (GCM) 10K type strain sequencing project: providing services to taxonomists for standard genome sequencing and annotation.</title>
        <authorList>
            <consortium name="The Broad Institute Genomics Platform"/>
            <consortium name="The Broad Institute Genome Sequencing Center for Infectious Disease"/>
            <person name="Wu L."/>
            <person name="Ma J."/>
        </authorList>
    </citation>
    <scope>NUCLEOTIDE SEQUENCE [LARGE SCALE GENOMIC DNA]</scope>
    <source>
        <strain evidence="9">KACC 12597</strain>
    </source>
</reference>
<protein>
    <recommendedName>
        <fullName evidence="2">High-affinity zinc uptake system protein ZnuA</fullName>
    </recommendedName>
</protein>
<sequence>MRQLKQLILLFILGLPLAVAAEPLRVFVSVLPEQTFVERIGGAHVQVESLVKPGDNPHTFEPTPSQISRLADADLYLRIGMPFEAAWVERIRGVNPDIRILDLSANIKRRPLEAHDHDDDTHHDHAEEHEHEHEASEPDPHIWTSPILVERMGQEIAAVLSEMDPSHAANYAANLAAFEADLDALDRDIREILKPISQRRFMVFHPAWGYFADAYGLTQIPIEHEGKEPGPRSLAALIDQARHAETRVIFVQPQFSRRAAEQVANAIGGRVESIDNLAPDYFANLRHVAQVIADAQR</sequence>
<evidence type="ECO:0000313" key="8">
    <source>
        <dbReference type="EMBL" id="MFD2110362.1"/>
    </source>
</evidence>
<dbReference type="RefSeq" id="WP_386021764.1">
    <property type="nucleotide sequence ID" value="NZ_JBHUHX010000001.1"/>
</dbReference>
<dbReference type="Gene3D" id="3.40.50.1980">
    <property type="entry name" value="Nitrogenase molybdenum iron protein domain"/>
    <property type="match status" value="2"/>
</dbReference>
<dbReference type="PANTHER" id="PTHR42953:SF3">
    <property type="entry name" value="HIGH-AFFINITY ZINC UPTAKE SYSTEM PROTEIN ZNUA"/>
    <property type="match status" value="1"/>
</dbReference>
<keyword evidence="5" id="KW-0406">Ion transport</keyword>
<dbReference type="SUPFAM" id="SSF53807">
    <property type="entry name" value="Helical backbone' metal receptor"/>
    <property type="match status" value="1"/>
</dbReference>
<evidence type="ECO:0000256" key="3">
    <source>
        <dbReference type="ARBA" id="ARBA00022448"/>
    </source>
</evidence>